<dbReference type="GO" id="GO:0015986">
    <property type="term" value="P:proton motive force-driven ATP synthesis"/>
    <property type="evidence" value="ECO:0007669"/>
    <property type="project" value="InterPro"/>
</dbReference>
<reference evidence="11 12" key="1">
    <citation type="submission" date="2016-11" db="EMBL/GenBank/DDBJ databases">
        <authorList>
            <person name="Jaros S."/>
            <person name="Januszkiewicz K."/>
            <person name="Wedrychowicz H."/>
        </authorList>
    </citation>
    <scope>NUCLEOTIDE SEQUENCE [LARGE SCALE GENOMIC DNA]</scope>
</reference>
<keyword evidence="8" id="KW-0472">Membrane</keyword>
<dbReference type="Pfam" id="PF04718">
    <property type="entry name" value="ATP-synt_G"/>
    <property type="match status" value="1"/>
</dbReference>
<keyword evidence="7" id="KW-0496">Mitochondrion</keyword>
<proteinExistence type="inferred from homology"/>
<keyword evidence="3" id="KW-0813">Transport</keyword>
<name>A0A2X0LSV6_9BASI</name>
<dbReference type="STRING" id="796604.A0A2X0LSV6"/>
<evidence type="ECO:0000256" key="4">
    <source>
        <dbReference type="ARBA" id="ARBA00022547"/>
    </source>
</evidence>
<dbReference type="GO" id="GO:0015078">
    <property type="term" value="F:proton transmembrane transporter activity"/>
    <property type="evidence" value="ECO:0007669"/>
    <property type="project" value="InterPro"/>
</dbReference>
<evidence type="ECO:0000256" key="5">
    <source>
        <dbReference type="ARBA" id="ARBA00022781"/>
    </source>
</evidence>
<dbReference type="GO" id="GO:0031966">
    <property type="term" value="C:mitochondrial membrane"/>
    <property type="evidence" value="ECO:0007669"/>
    <property type="project" value="UniProtKB-SubCell"/>
</dbReference>
<dbReference type="InterPro" id="IPR006808">
    <property type="entry name" value="ATP_synth_F0_gsu_mt"/>
</dbReference>
<accession>A0A2X0LSV6</accession>
<keyword evidence="9" id="KW-0066">ATP synthesis</keyword>
<keyword evidence="6" id="KW-0406">Ion transport</keyword>
<comment type="subcellular location">
    <subcellularLocation>
        <location evidence="1">Mitochondrion membrane</location>
    </subcellularLocation>
</comment>
<keyword evidence="4" id="KW-0138">CF(0)</keyword>
<evidence type="ECO:0000256" key="9">
    <source>
        <dbReference type="ARBA" id="ARBA00023310"/>
    </source>
</evidence>
<evidence type="ECO:0000256" key="1">
    <source>
        <dbReference type="ARBA" id="ARBA00004325"/>
    </source>
</evidence>
<evidence type="ECO:0000256" key="7">
    <source>
        <dbReference type="ARBA" id="ARBA00023128"/>
    </source>
</evidence>
<evidence type="ECO:0000256" key="2">
    <source>
        <dbReference type="ARBA" id="ARBA00005699"/>
    </source>
</evidence>
<organism evidence="11 12">
    <name type="scientific">Microbotryum silenes-dioicae</name>
    <dbReference type="NCBI Taxonomy" id="796604"/>
    <lineage>
        <taxon>Eukaryota</taxon>
        <taxon>Fungi</taxon>
        <taxon>Dikarya</taxon>
        <taxon>Basidiomycota</taxon>
        <taxon>Pucciniomycotina</taxon>
        <taxon>Microbotryomycetes</taxon>
        <taxon>Microbotryales</taxon>
        <taxon>Microbotryaceae</taxon>
        <taxon>Microbotryum</taxon>
    </lineage>
</organism>
<dbReference type="AlphaFoldDB" id="A0A2X0LSV6"/>
<dbReference type="EMBL" id="FQNC01000014">
    <property type="protein sequence ID" value="SGY16756.1"/>
    <property type="molecule type" value="Genomic_DNA"/>
</dbReference>
<comment type="similarity">
    <text evidence="2">Belongs to the ATPase g subunit family.</text>
</comment>
<dbReference type="Proteomes" id="UP000249464">
    <property type="component" value="Unassembled WGS sequence"/>
</dbReference>
<evidence type="ECO:0000256" key="6">
    <source>
        <dbReference type="ARBA" id="ARBA00023065"/>
    </source>
</evidence>
<keyword evidence="5" id="KW-0375">Hydrogen ion transport</keyword>
<gene>
    <name evidence="11" type="primary">BQ5605_C012g06978</name>
    <name evidence="11" type="ORF">BQ5605_C012G06978</name>
</gene>
<protein>
    <submittedName>
        <fullName evidence="11">BQ5605_C012g06978 protein</fullName>
    </submittedName>
</protein>
<feature type="region of interest" description="Disordered" evidence="10">
    <location>
        <begin position="1"/>
        <end position="43"/>
    </location>
</feature>
<evidence type="ECO:0000256" key="10">
    <source>
        <dbReference type="SAM" id="MobiDB-lite"/>
    </source>
</evidence>
<evidence type="ECO:0000313" key="12">
    <source>
        <dbReference type="Proteomes" id="UP000249464"/>
    </source>
</evidence>
<evidence type="ECO:0000313" key="11">
    <source>
        <dbReference type="EMBL" id="SGY16756.1"/>
    </source>
</evidence>
<evidence type="ECO:0000256" key="8">
    <source>
        <dbReference type="ARBA" id="ARBA00023136"/>
    </source>
</evidence>
<evidence type="ECO:0000256" key="3">
    <source>
        <dbReference type="ARBA" id="ARBA00022448"/>
    </source>
</evidence>
<dbReference type="GO" id="GO:0045259">
    <property type="term" value="C:proton-transporting ATP synthase complex"/>
    <property type="evidence" value="ECO:0007669"/>
    <property type="project" value="UniProtKB-KW"/>
</dbReference>
<sequence length="204" mass="22361">MLSRTLLRRPAPVRSMLQQRFASSSSSSSSSSSTSAATEQAAQKASDVAAKAKSAAGPAIEKVQQASAKAQALVGNALGAYKEPIFYNVSPSPINPRGLTDNAELTAVRLSMRQAAVAKEIVKQVYVKEKLAPPSLGQVTYVYQQFFNSARDVNYWQQLYKSGEWKRWAIYAVEAYGIFKIGEMIGRRHVVGYKLDESRYSALT</sequence>
<feature type="compositionally biased region" description="Low complexity" evidence="10">
    <location>
        <begin position="22"/>
        <end position="43"/>
    </location>
</feature>
<keyword evidence="12" id="KW-1185">Reference proteome</keyword>